<evidence type="ECO:0000313" key="4">
    <source>
        <dbReference type="Proteomes" id="UP000646244"/>
    </source>
</evidence>
<feature type="domain" description="UspA" evidence="2">
    <location>
        <begin position="6"/>
        <end position="137"/>
    </location>
</feature>
<accession>A0A918U2Q7</accession>
<sequence>MEPAAITAGLDGSPESLAAAHWAAAEADRRGVALRLLHAWVLLIPEPEGVPAEKDQDYWAKRIVHAAQTEVHQRFPDLSIVEELVAEEPVTALLRAADDSAVVVLGSRGLDRFQSFFLGDIGLHVAGRAARPVVLVRAGASPAGDVVLAAGLHRPGEELYAFAFAAAAARAVPLRVVHGSPLPVQAYAPWGVDPEVAGALQQAAETELRAALRRWCAAYPEVTVAESVRMESPAHAVARAARGAGLLVCGRRRHHPALTPRLGAVVQAAIHHAPCPVAVVPHD</sequence>
<dbReference type="Proteomes" id="UP000646244">
    <property type="component" value="Unassembled WGS sequence"/>
</dbReference>
<reference evidence="3" key="2">
    <citation type="submission" date="2020-09" db="EMBL/GenBank/DDBJ databases">
        <authorList>
            <person name="Sun Q."/>
            <person name="Ohkuma M."/>
        </authorList>
    </citation>
    <scope>NUCLEOTIDE SEQUENCE</scope>
    <source>
        <strain evidence="3">JCM 4633</strain>
    </source>
</reference>
<dbReference type="AlphaFoldDB" id="A0A918U2Q7"/>
<organism evidence="3 4">
    <name type="scientific">Streptomyces cinnamoneus</name>
    <name type="common">Streptoverticillium cinnamoneum</name>
    <dbReference type="NCBI Taxonomy" id="53446"/>
    <lineage>
        <taxon>Bacteria</taxon>
        <taxon>Bacillati</taxon>
        <taxon>Actinomycetota</taxon>
        <taxon>Actinomycetes</taxon>
        <taxon>Kitasatosporales</taxon>
        <taxon>Streptomycetaceae</taxon>
        <taxon>Streptomyces</taxon>
        <taxon>Streptomyces cinnamoneus group</taxon>
    </lineage>
</organism>
<dbReference type="EMBL" id="BMVB01000024">
    <property type="protein sequence ID" value="GHC68116.1"/>
    <property type="molecule type" value="Genomic_DNA"/>
</dbReference>
<evidence type="ECO:0000256" key="1">
    <source>
        <dbReference type="ARBA" id="ARBA00008791"/>
    </source>
</evidence>
<proteinExistence type="inferred from homology"/>
<dbReference type="Pfam" id="PF00582">
    <property type="entry name" value="Usp"/>
    <property type="match status" value="2"/>
</dbReference>
<name>A0A918U2Q7_STRCJ</name>
<dbReference type="SUPFAM" id="SSF52402">
    <property type="entry name" value="Adenine nucleotide alpha hydrolases-like"/>
    <property type="match status" value="2"/>
</dbReference>
<dbReference type="RefSeq" id="WP_190112422.1">
    <property type="nucleotide sequence ID" value="NZ_BMVB01000024.1"/>
</dbReference>
<reference evidence="3" key="1">
    <citation type="journal article" date="2014" name="Int. J. Syst. Evol. Microbiol.">
        <title>Complete genome sequence of Corynebacterium casei LMG S-19264T (=DSM 44701T), isolated from a smear-ripened cheese.</title>
        <authorList>
            <consortium name="US DOE Joint Genome Institute (JGI-PGF)"/>
            <person name="Walter F."/>
            <person name="Albersmeier A."/>
            <person name="Kalinowski J."/>
            <person name="Ruckert C."/>
        </authorList>
    </citation>
    <scope>NUCLEOTIDE SEQUENCE</scope>
    <source>
        <strain evidence="3">JCM 4633</strain>
    </source>
</reference>
<gene>
    <name evidence="3" type="ORF">GCM10010507_53080</name>
</gene>
<evidence type="ECO:0000313" key="3">
    <source>
        <dbReference type="EMBL" id="GHC68116.1"/>
    </source>
</evidence>
<comment type="similarity">
    <text evidence="1">Belongs to the universal stress protein A family.</text>
</comment>
<feature type="domain" description="UspA" evidence="2">
    <location>
        <begin position="149"/>
        <end position="281"/>
    </location>
</feature>
<dbReference type="PANTHER" id="PTHR46268">
    <property type="entry name" value="STRESS RESPONSE PROTEIN NHAX"/>
    <property type="match status" value="1"/>
</dbReference>
<dbReference type="InterPro" id="IPR006016">
    <property type="entry name" value="UspA"/>
</dbReference>
<dbReference type="Gene3D" id="3.40.50.620">
    <property type="entry name" value="HUPs"/>
    <property type="match status" value="2"/>
</dbReference>
<comment type="caution">
    <text evidence="3">The sequence shown here is derived from an EMBL/GenBank/DDBJ whole genome shotgun (WGS) entry which is preliminary data.</text>
</comment>
<evidence type="ECO:0000259" key="2">
    <source>
        <dbReference type="Pfam" id="PF00582"/>
    </source>
</evidence>
<protein>
    <submittedName>
        <fullName evidence="3">Universal stress protein</fullName>
    </submittedName>
</protein>
<dbReference type="InterPro" id="IPR006015">
    <property type="entry name" value="Universal_stress_UspA"/>
</dbReference>
<dbReference type="PANTHER" id="PTHR46268:SF6">
    <property type="entry name" value="UNIVERSAL STRESS PROTEIN UP12"/>
    <property type="match status" value="1"/>
</dbReference>
<dbReference type="PRINTS" id="PR01438">
    <property type="entry name" value="UNVRSLSTRESS"/>
</dbReference>
<dbReference type="InterPro" id="IPR014729">
    <property type="entry name" value="Rossmann-like_a/b/a_fold"/>
</dbReference>